<feature type="chain" id="PRO_5032828309" evidence="1">
    <location>
        <begin position="21"/>
        <end position="114"/>
    </location>
</feature>
<dbReference type="Proteomes" id="UP001295469">
    <property type="component" value="Chromosome A05"/>
</dbReference>
<proteinExistence type="predicted"/>
<reference evidence="2" key="1">
    <citation type="submission" date="2021-01" db="EMBL/GenBank/DDBJ databases">
        <authorList>
            <consortium name="Genoscope - CEA"/>
            <person name="William W."/>
        </authorList>
    </citation>
    <scope>NUCLEOTIDE SEQUENCE</scope>
</reference>
<evidence type="ECO:0000256" key="1">
    <source>
        <dbReference type="SAM" id="SignalP"/>
    </source>
</evidence>
<accession>A0A816TGT3</accession>
<feature type="signal peptide" evidence="1">
    <location>
        <begin position="1"/>
        <end position="20"/>
    </location>
</feature>
<dbReference type="AlphaFoldDB" id="A0A816TGT3"/>
<organism evidence="2">
    <name type="scientific">Brassica napus</name>
    <name type="common">Rape</name>
    <dbReference type="NCBI Taxonomy" id="3708"/>
    <lineage>
        <taxon>Eukaryota</taxon>
        <taxon>Viridiplantae</taxon>
        <taxon>Streptophyta</taxon>
        <taxon>Embryophyta</taxon>
        <taxon>Tracheophyta</taxon>
        <taxon>Spermatophyta</taxon>
        <taxon>Magnoliopsida</taxon>
        <taxon>eudicotyledons</taxon>
        <taxon>Gunneridae</taxon>
        <taxon>Pentapetalae</taxon>
        <taxon>rosids</taxon>
        <taxon>malvids</taxon>
        <taxon>Brassicales</taxon>
        <taxon>Brassicaceae</taxon>
        <taxon>Brassiceae</taxon>
        <taxon>Brassica</taxon>
    </lineage>
</organism>
<name>A0A816TGT3_BRANA</name>
<dbReference type="EMBL" id="HG994359">
    <property type="protein sequence ID" value="CAF2098017.1"/>
    <property type="molecule type" value="Genomic_DNA"/>
</dbReference>
<sequence>MWSPKLTLLLRLCVVWRPKGHDGYMYAPRSGWQIRLLLFQISLEDVWPVEVVCPDNLYSSGEVHRRLLWVSSLGLAPHRLLVVDVGVVSTDRESSRHLLLKAANRISRRNEDTT</sequence>
<keyword evidence="1" id="KW-0732">Signal</keyword>
<evidence type="ECO:0000313" key="2">
    <source>
        <dbReference type="EMBL" id="CAF2098017.1"/>
    </source>
</evidence>
<protein>
    <submittedName>
        <fullName evidence="2">(rape) hypothetical protein</fullName>
    </submittedName>
</protein>
<gene>
    <name evidence="2" type="ORF">DARMORV10_A05P21070.1</name>
</gene>